<accession>A0A2B4REV4</accession>
<dbReference type="Proteomes" id="UP000225706">
    <property type="component" value="Unassembled WGS sequence"/>
</dbReference>
<protein>
    <submittedName>
        <fullName evidence="2">Uncharacterized protein</fullName>
    </submittedName>
</protein>
<sequence length="161" mass="18163">MEDFVIDEARKIPGGFKLLNKKQPTQTESETTEKPEVSKTHEEIAGDETAAFACPQDGVLSQQEISSYFSRLAAKVRKQLPDDCNVQASEEEITFTMARNLALETISLQNLIVFDLFDICTIVRNETLKKLKLGMLQSICQNLELNVPQPAIRRKAPYCKK</sequence>
<dbReference type="AlphaFoldDB" id="A0A2B4REV4"/>
<reference evidence="3" key="1">
    <citation type="journal article" date="2017" name="bioRxiv">
        <title>Comparative analysis of the genomes of Stylophora pistillata and Acropora digitifera provides evidence for extensive differences between species of corals.</title>
        <authorList>
            <person name="Voolstra C.R."/>
            <person name="Li Y."/>
            <person name="Liew Y.J."/>
            <person name="Baumgarten S."/>
            <person name="Zoccola D."/>
            <person name="Flot J.-F."/>
            <person name="Tambutte S."/>
            <person name="Allemand D."/>
            <person name="Aranda M."/>
        </authorList>
    </citation>
    <scope>NUCLEOTIDE SEQUENCE [LARGE SCALE GENOMIC DNA]</scope>
</reference>
<evidence type="ECO:0000256" key="1">
    <source>
        <dbReference type="SAM" id="MobiDB-lite"/>
    </source>
</evidence>
<keyword evidence="3" id="KW-1185">Reference proteome</keyword>
<feature type="region of interest" description="Disordered" evidence="1">
    <location>
        <begin position="17"/>
        <end position="37"/>
    </location>
</feature>
<evidence type="ECO:0000313" key="3">
    <source>
        <dbReference type="Proteomes" id="UP000225706"/>
    </source>
</evidence>
<name>A0A2B4REV4_STYPI</name>
<proteinExistence type="predicted"/>
<gene>
    <name evidence="2" type="ORF">AWC38_SpisGene20442</name>
</gene>
<evidence type="ECO:0000313" key="2">
    <source>
        <dbReference type="EMBL" id="PFX15343.1"/>
    </source>
</evidence>
<organism evidence="2 3">
    <name type="scientific">Stylophora pistillata</name>
    <name type="common">Smooth cauliflower coral</name>
    <dbReference type="NCBI Taxonomy" id="50429"/>
    <lineage>
        <taxon>Eukaryota</taxon>
        <taxon>Metazoa</taxon>
        <taxon>Cnidaria</taxon>
        <taxon>Anthozoa</taxon>
        <taxon>Hexacorallia</taxon>
        <taxon>Scleractinia</taxon>
        <taxon>Astrocoeniina</taxon>
        <taxon>Pocilloporidae</taxon>
        <taxon>Stylophora</taxon>
    </lineage>
</organism>
<dbReference type="EMBL" id="LSMT01000659">
    <property type="protein sequence ID" value="PFX15343.1"/>
    <property type="molecule type" value="Genomic_DNA"/>
</dbReference>
<comment type="caution">
    <text evidence="2">The sequence shown here is derived from an EMBL/GenBank/DDBJ whole genome shotgun (WGS) entry which is preliminary data.</text>
</comment>